<evidence type="ECO:0000313" key="7">
    <source>
        <dbReference type="Proteomes" id="UP000275024"/>
    </source>
</evidence>
<reference evidence="6 7" key="1">
    <citation type="submission" date="2018-09" db="EMBL/GenBank/DDBJ databases">
        <title>Streptomyces sp. nov. DS1-2, an endophytic actinomycete isolated from roots of Dendrobium scabrilingue.</title>
        <authorList>
            <person name="Kuncharoen N."/>
            <person name="Kudo T."/>
            <person name="Ohkuma M."/>
            <person name="Yuki M."/>
            <person name="Tanasupawat S."/>
        </authorList>
    </citation>
    <scope>NUCLEOTIDE SEQUENCE [LARGE SCALE GENOMIC DNA]</scope>
    <source>
        <strain evidence="4 7">AZ1-7</strain>
        <strain evidence="5 6">DS1-2</strain>
    </source>
</reference>
<dbReference type="CDD" id="cd04301">
    <property type="entry name" value="NAT_SF"/>
    <property type="match status" value="1"/>
</dbReference>
<organism evidence="4 7">
    <name type="scientific">Streptomyces radicis</name>
    <dbReference type="NCBI Taxonomy" id="1750517"/>
    <lineage>
        <taxon>Bacteria</taxon>
        <taxon>Bacillati</taxon>
        <taxon>Actinomycetota</taxon>
        <taxon>Actinomycetes</taxon>
        <taxon>Kitasatosporales</taxon>
        <taxon>Streptomycetaceae</taxon>
        <taxon>Streptomyces</taxon>
    </lineage>
</organism>
<evidence type="ECO:0000313" key="5">
    <source>
        <dbReference type="EMBL" id="RKN25765.1"/>
    </source>
</evidence>
<dbReference type="InterPro" id="IPR011991">
    <property type="entry name" value="ArsR-like_HTH"/>
</dbReference>
<sequence>MDTGVGETVARVREFNRDYTRLIGALDYEHRLGTPHSLPEARVLYELARGESTPVGALRRRLDMDPGQLSRLLARAERAGLVSRERDPDDSRRQLVRLTGEGRGAADLLETRSAAAVGALVERLSPAERARLTAALTTVERLLDRAPGPRPASFTLREPGPGELGWVIQRHGVLYPAEYGWNDAFEVLVAEVVARYARAHDPARERAWIAEHEGEPVGSVFCVADSPDTARLRLLLVEPGARGLGIGRALVAECVRFAREAGYVRMVLWTNAVLTGARRLYEAEGFGLASGERHRMFGPEETGEEWVLSLTP</sequence>
<evidence type="ECO:0000259" key="2">
    <source>
        <dbReference type="PROSITE" id="PS50995"/>
    </source>
</evidence>
<dbReference type="PANTHER" id="PTHR13947:SF37">
    <property type="entry name" value="LD18367P"/>
    <property type="match status" value="1"/>
</dbReference>
<dbReference type="GO" id="GO:0008080">
    <property type="term" value="F:N-acetyltransferase activity"/>
    <property type="evidence" value="ECO:0007669"/>
    <property type="project" value="InterPro"/>
</dbReference>
<dbReference type="InterPro" id="IPR036388">
    <property type="entry name" value="WH-like_DNA-bd_sf"/>
</dbReference>
<proteinExistence type="predicted"/>
<feature type="domain" description="HTH marR-type" evidence="2">
    <location>
        <begin position="1"/>
        <end position="141"/>
    </location>
</feature>
<dbReference type="SUPFAM" id="SSF55729">
    <property type="entry name" value="Acyl-CoA N-acyltransferases (Nat)"/>
    <property type="match status" value="1"/>
</dbReference>
<gene>
    <name evidence="5" type="ORF">D7318_05750</name>
    <name evidence="4" type="ORF">D7319_04730</name>
</gene>
<dbReference type="GO" id="GO:0003700">
    <property type="term" value="F:DNA-binding transcription factor activity"/>
    <property type="evidence" value="ECO:0007669"/>
    <property type="project" value="InterPro"/>
</dbReference>
<dbReference type="InterPro" id="IPR050769">
    <property type="entry name" value="NAT_camello-type"/>
</dbReference>
<dbReference type="PROSITE" id="PS50995">
    <property type="entry name" value="HTH_MARR_2"/>
    <property type="match status" value="1"/>
</dbReference>
<dbReference type="PROSITE" id="PS51186">
    <property type="entry name" value="GNAT"/>
    <property type="match status" value="1"/>
</dbReference>
<dbReference type="InterPro" id="IPR016181">
    <property type="entry name" value="Acyl_CoA_acyltransferase"/>
</dbReference>
<dbReference type="AlphaFoldDB" id="A0A3A9WHW8"/>
<dbReference type="EMBL" id="RBDY01000003">
    <property type="protein sequence ID" value="RKN25765.1"/>
    <property type="molecule type" value="Genomic_DNA"/>
</dbReference>
<keyword evidence="6" id="KW-1185">Reference proteome</keyword>
<keyword evidence="1" id="KW-0808">Transferase</keyword>
<evidence type="ECO:0000313" key="6">
    <source>
        <dbReference type="Proteomes" id="UP000268652"/>
    </source>
</evidence>
<dbReference type="PANTHER" id="PTHR13947">
    <property type="entry name" value="GNAT FAMILY N-ACETYLTRANSFERASE"/>
    <property type="match status" value="1"/>
</dbReference>
<accession>A0A3A9WHW8</accession>
<dbReference type="CDD" id="cd00090">
    <property type="entry name" value="HTH_ARSR"/>
    <property type="match status" value="1"/>
</dbReference>
<evidence type="ECO:0000313" key="4">
    <source>
        <dbReference type="EMBL" id="RKN12182.1"/>
    </source>
</evidence>
<dbReference type="Gene3D" id="3.40.630.30">
    <property type="match status" value="1"/>
</dbReference>
<dbReference type="Pfam" id="PF12802">
    <property type="entry name" value="MarR_2"/>
    <property type="match status" value="1"/>
</dbReference>
<dbReference type="SUPFAM" id="SSF46785">
    <property type="entry name" value="Winged helix' DNA-binding domain"/>
    <property type="match status" value="1"/>
</dbReference>
<evidence type="ECO:0000256" key="1">
    <source>
        <dbReference type="ARBA" id="ARBA00022679"/>
    </source>
</evidence>
<dbReference type="Proteomes" id="UP000268652">
    <property type="component" value="Unassembled WGS sequence"/>
</dbReference>
<dbReference type="InterPro" id="IPR036390">
    <property type="entry name" value="WH_DNA-bd_sf"/>
</dbReference>
<protein>
    <submittedName>
        <fullName evidence="4">MarR family transcriptional regulator</fullName>
    </submittedName>
</protein>
<evidence type="ECO:0000259" key="3">
    <source>
        <dbReference type="PROSITE" id="PS51186"/>
    </source>
</evidence>
<dbReference type="EMBL" id="RBDX01000002">
    <property type="protein sequence ID" value="RKN12182.1"/>
    <property type="molecule type" value="Genomic_DNA"/>
</dbReference>
<dbReference type="SMART" id="SM00347">
    <property type="entry name" value="HTH_MARR"/>
    <property type="match status" value="1"/>
</dbReference>
<name>A0A3A9WHW8_9ACTN</name>
<comment type="caution">
    <text evidence="4">The sequence shown here is derived from an EMBL/GenBank/DDBJ whole genome shotgun (WGS) entry which is preliminary data.</text>
</comment>
<dbReference type="InterPro" id="IPR000835">
    <property type="entry name" value="HTH_MarR-typ"/>
</dbReference>
<dbReference type="Gene3D" id="1.10.10.10">
    <property type="entry name" value="Winged helix-like DNA-binding domain superfamily/Winged helix DNA-binding domain"/>
    <property type="match status" value="1"/>
</dbReference>
<dbReference type="Proteomes" id="UP000275024">
    <property type="component" value="Unassembled WGS sequence"/>
</dbReference>
<dbReference type="Pfam" id="PF00583">
    <property type="entry name" value="Acetyltransf_1"/>
    <property type="match status" value="1"/>
</dbReference>
<feature type="domain" description="N-acetyltransferase" evidence="3">
    <location>
        <begin position="154"/>
        <end position="312"/>
    </location>
</feature>
<dbReference type="OrthoDB" id="273614at2"/>
<dbReference type="InterPro" id="IPR000182">
    <property type="entry name" value="GNAT_dom"/>
</dbReference>
<dbReference type="RefSeq" id="WP_120696076.1">
    <property type="nucleotide sequence ID" value="NZ_RBDX01000002.1"/>
</dbReference>